<evidence type="ECO:0000313" key="1">
    <source>
        <dbReference type="EMBL" id="KAJ9121116.1"/>
    </source>
</evidence>
<organism evidence="1 2">
    <name type="scientific">Naganishia onofrii</name>
    <dbReference type="NCBI Taxonomy" id="1851511"/>
    <lineage>
        <taxon>Eukaryota</taxon>
        <taxon>Fungi</taxon>
        <taxon>Dikarya</taxon>
        <taxon>Basidiomycota</taxon>
        <taxon>Agaricomycotina</taxon>
        <taxon>Tremellomycetes</taxon>
        <taxon>Filobasidiales</taxon>
        <taxon>Filobasidiaceae</taxon>
        <taxon>Naganishia</taxon>
    </lineage>
</organism>
<gene>
    <name evidence="1" type="ORF">QFC24_004789</name>
</gene>
<keyword evidence="2" id="KW-1185">Reference proteome</keyword>
<proteinExistence type="predicted"/>
<reference evidence="1" key="1">
    <citation type="submission" date="2023-04" db="EMBL/GenBank/DDBJ databases">
        <title>Draft Genome sequencing of Naganishia species isolated from polar environments using Oxford Nanopore Technology.</title>
        <authorList>
            <person name="Leo P."/>
            <person name="Venkateswaran K."/>
        </authorList>
    </citation>
    <scope>NUCLEOTIDE SEQUENCE</scope>
    <source>
        <strain evidence="1">DBVPG 5303</strain>
    </source>
</reference>
<comment type="caution">
    <text evidence="1">The sequence shown here is derived from an EMBL/GenBank/DDBJ whole genome shotgun (WGS) entry which is preliminary data.</text>
</comment>
<protein>
    <submittedName>
        <fullName evidence="1">Uncharacterized protein</fullName>
    </submittedName>
</protein>
<accession>A0ACC2XBX3</accession>
<dbReference type="Proteomes" id="UP001234202">
    <property type="component" value="Unassembled WGS sequence"/>
</dbReference>
<sequence>MAPKPHPSSSAQQSISNYFAKPASPKPKRKHSPAPLAAGPSNAAEPIELDDSDFGEFDFLDIEEPALKKAKLTPSTEKSHNAELGELRSSATRTVDSFFSRKGTDAGRDMRALAIQKALESRGDGARRALKKYRLAKAIMPQIPSGTAFEDYQVTPAIAHRSADNDNALEDKTAEKQTASREACDEDSAIIARRKRHAEWQSRLHSSTGLVPRRRSLNLDETEAREVRTALAEARGEVYVSDVEDNADLIDAVDENEDIGITAGSTKGGKAKPTKAAAGKTTIGGRGKKKEDVGPSGLVYSPLEKQGYKVGVVRQMETAALKAVGENRNKPFERKMTNLYTSATYVDDSSIAEFSTSALTAGSSAQAATNAFVCLTESNAGGIGTDDRVKISILGVIASTGEVLYDEFIDSHLRTELETRLAHLEPTEILIPSKALSRQTEKLVQSFAGVSRTSAYLKIRLERAEFAKHSDTAREAVVDFFTKDESRQIHAGAITIDDSDDDFTMSARELGASTSRVEKGFGLADALLHIESFQQFSARAHMILSANCLESLEIFRNQTDHAEKGSLLWVLDHCKTKGGRRMLREWLGRPLTTVEPLQQRLDAVREILESPSVAIEKLKGLLRNQPDMQRGLSRIQYGKATPNEVATLLLAFKRIATEFQDNIPLPKSTMLAGVVSSLPKIRKSVERLLSEIDVRQARSDAVEELFVSPDKYPSIQDAKDCMAATQHELEEHLKTVRKQVKQSSLEYITVAGIEHLIELRLRQTVPDDWVKISSTKYVARYHTPFIIAKAKEYEQAKETLHGAATAAFQNFQGEIALEYEGLRNVAVKLATFDCLLSFAVVAAGEGYSRPEYVPDSQVRIKGGRHPMAEVFNEDVIFVPNDITFDHDGQKVMIITGPNMAGKSTVVRATALICIMAQIGCYVPAESATLGLHDAIFTRMGASDELSKGQSTFMVELTETSQILREATSRSLVILDELGRGTSTHDGTAIAYGVLVSKYPKTCENFYMDFAEVESKDGSKEIVFLYRLVPGLATRSFGVWVGKLAGIPQEVLVRAQEKGDEMRLHQVKKVVERMLGQSFGSCGISTSQEAVDILGRAKVLIRR</sequence>
<evidence type="ECO:0000313" key="2">
    <source>
        <dbReference type="Proteomes" id="UP001234202"/>
    </source>
</evidence>
<dbReference type="EMBL" id="JASBWV010000018">
    <property type="protein sequence ID" value="KAJ9121116.1"/>
    <property type="molecule type" value="Genomic_DNA"/>
</dbReference>
<name>A0ACC2XBX3_9TREE</name>